<evidence type="ECO:0000256" key="1">
    <source>
        <dbReference type="ARBA" id="ARBA00022734"/>
    </source>
</evidence>
<sequence length="163" mass="18247">MKRADDKTWPFQCLYIHACKLRSFAVDSAREIHSPSSLLKHGKRHSSQVMFLLRHGVAIDAIKIMYRRNGADVWTDQWGEGGGQFSEFNLDDGESLRSIRGHYGRFAGVTVVRSLTFISDKRTYGPYGGEGGIAFELEAPDRRIVGFTARSGLYLDALGIYVA</sequence>
<dbReference type="InterPro" id="IPR033734">
    <property type="entry name" value="Jacalin-like_lectin_dom_plant"/>
</dbReference>
<reference evidence="3 4" key="1">
    <citation type="journal article" date="2014" name="Agronomy (Basel)">
        <title>A Draft Genome Sequence for Ensete ventricosum, the Drought-Tolerant Tree Against Hunger.</title>
        <authorList>
            <person name="Harrison J."/>
            <person name="Moore K.A."/>
            <person name="Paszkiewicz K."/>
            <person name="Jones T."/>
            <person name="Grant M."/>
            <person name="Ambacheew D."/>
            <person name="Muzemil S."/>
            <person name="Studholme D.J."/>
        </authorList>
    </citation>
    <scope>NUCLEOTIDE SEQUENCE [LARGE SCALE GENOMIC DNA]</scope>
</reference>
<dbReference type="InterPro" id="IPR036404">
    <property type="entry name" value="Jacalin-like_lectin_dom_sf"/>
</dbReference>
<proteinExistence type="predicted"/>
<dbReference type="Pfam" id="PF01419">
    <property type="entry name" value="Jacalin"/>
    <property type="match status" value="1"/>
</dbReference>
<accession>A0A426X4I9</accession>
<organism evidence="3 4">
    <name type="scientific">Ensete ventricosum</name>
    <name type="common">Abyssinian banana</name>
    <name type="synonym">Musa ensete</name>
    <dbReference type="NCBI Taxonomy" id="4639"/>
    <lineage>
        <taxon>Eukaryota</taxon>
        <taxon>Viridiplantae</taxon>
        <taxon>Streptophyta</taxon>
        <taxon>Embryophyta</taxon>
        <taxon>Tracheophyta</taxon>
        <taxon>Spermatophyta</taxon>
        <taxon>Magnoliopsida</taxon>
        <taxon>Liliopsida</taxon>
        <taxon>Zingiberales</taxon>
        <taxon>Musaceae</taxon>
        <taxon>Ensete</taxon>
    </lineage>
</organism>
<feature type="domain" description="Jacalin-type lectin" evidence="2">
    <location>
        <begin position="25"/>
        <end position="163"/>
    </location>
</feature>
<dbReference type="Gene3D" id="2.100.10.30">
    <property type="entry name" value="Jacalin-like lectin domain"/>
    <property type="match status" value="1"/>
</dbReference>
<dbReference type="CDD" id="cd09612">
    <property type="entry name" value="Jacalin"/>
    <property type="match status" value="1"/>
</dbReference>
<comment type="caution">
    <text evidence="3">The sequence shown here is derived from an EMBL/GenBank/DDBJ whole genome shotgun (WGS) entry which is preliminary data.</text>
</comment>
<dbReference type="InterPro" id="IPR001229">
    <property type="entry name" value="Jacalin-like_lectin_dom"/>
</dbReference>
<evidence type="ECO:0000259" key="2">
    <source>
        <dbReference type="PROSITE" id="PS51752"/>
    </source>
</evidence>
<dbReference type="PROSITE" id="PS51752">
    <property type="entry name" value="JACALIN_LECTIN"/>
    <property type="match status" value="1"/>
</dbReference>
<keyword evidence="1" id="KW-0430">Lectin</keyword>
<name>A0A426X4I9_ENSVE</name>
<protein>
    <recommendedName>
        <fullName evidence="2">Jacalin-type lectin domain-containing protein</fullName>
    </recommendedName>
</protein>
<dbReference type="SUPFAM" id="SSF51101">
    <property type="entry name" value="Mannose-binding lectins"/>
    <property type="match status" value="1"/>
</dbReference>
<dbReference type="SMART" id="SM00915">
    <property type="entry name" value="Jacalin"/>
    <property type="match status" value="1"/>
</dbReference>
<dbReference type="EMBL" id="AMZH03026977">
    <property type="protein sequence ID" value="RRT34360.1"/>
    <property type="molecule type" value="Genomic_DNA"/>
</dbReference>
<evidence type="ECO:0000313" key="3">
    <source>
        <dbReference type="EMBL" id="RRT34360.1"/>
    </source>
</evidence>
<gene>
    <name evidence="3" type="ORF">B296_00053630</name>
</gene>
<dbReference type="GO" id="GO:0030246">
    <property type="term" value="F:carbohydrate binding"/>
    <property type="evidence" value="ECO:0007669"/>
    <property type="project" value="UniProtKB-KW"/>
</dbReference>
<dbReference type="PANTHER" id="PTHR46506">
    <property type="entry name" value="OS05G0143600 PROTEIN"/>
    <property type="match status" value="1"/>
</dbReference>
<dbReference type="Proteomes" id="UP000287651">
    <property type="component" value="Unassembled WGS sequence"/>
</dbReference>
<dbReference type="AlphaFoldDB" id="A0A426X4I9"/>
<evidence type="ECO:0000313" key="4">
    <source>
        <dbReference type="Proteomes" id="UP000287651"/>
    </source>
</evidence>